<dbReference type="AlphaFoldDB" id="A0A1F5YR28"/>
<sequence>MKRLFLLIPLALAVLLLAAVVRPVVAVLSQPATVDSESVAGENTEESGTATTAGGCIIGGCSNQYCLTPGQEPRTSTCQWRNEYACYKDAVCERQANGACGWTQTPELTSCLGGGGTQPSAPPVCGNNKCEWGEADGVCPACKPGQPCPAMYCEPKPGTCPSDCPGSPTGAPVPTGGDKCNISCPNGLILQTYPCRCISPSEPPGSTQPGGNLCNLSCPAGRELDRASCTCRPYNLLVPRVWVQSFRDYIRSIPVLSFFFR</sequence>
<organism evidence="1 2">
    <name type="scientific">Candidatus Gottesmanbacteria bacterium RBG_16_52_11</name>
    <dbReference type="NCBI Taxonomy" id="1798374"/>
    <lineage>
        <taxon>Bacteria</taxon>
        <taxon>Candidatus Gottesmaniibacteriota</taxon>
    </lineage>
</organism>
<dbReference type="Proteomes" id="UP000178448">
    <property type="component" value="Unassembled WGS sequence"/>
</dbReference>
<evidence type="ECO:0000313" key="1">
    <source>
        <dbReference type="EMBL" id="OGG02523.1"/>
    </source>
</evidence>
<protein>
    <submittedName>
        <fullName evidence="1">Uncharacterized protein</fullName>
    </submittedName>
</protein>
<name>A0A1F5YR28_9BACT</name>
<reference evidence="1 2" key="1">
    <citation type="journal article" date="2016" name="Nat. Commun.">
        <title>Thousands of microbial genomes shed light on interconnected biogeochemical processes in an aquifer system.</title>
        <authorList>
            <person name="Anantharaman K."/>
            <person name="Brown C.T."/>
            <person name="Hug L.A."/>
            <person name="Sharon I."/>
            <person name="Castelle C.J."/>
            <person name="Probst A.J."/>
            <person name="Thomas B.C."/>
            <person name="Singh A."/>
            <person name="Wilkins M.J."/>
            <person name="Karaoz U."/>
            <person name="Brodie E.L."/>
            <person name="Williams K.H."/>
            <person name="Hubbard S.S."/>
            <person name="Banfield J.F."/>
        </authorList>
    </citation>
    <scope>NUCLEOTIDE SEQUENCE [LARGE SCALE GENOMIC DNA]</scope>
</reference>
<gene>
    <name evidence="1" type="ORF">A2Z33_01860</name>
</gene>
<comment type="caution">
    <text evidence="1">The sequence shown here is derived from an EMBL/GenBank/DDBJ whole genome shotgun (WGS) entry which is preliminary data.</text>
</comment>
<evidence type="ECO:0000313" key="2">
    <source>
        <dbReference type="Proteomes" id="UP000178448"/>
    </source>
</evidence>
<dbReference type="EMBL" id="MFJD01000007">
    <property type="protein sequence ID" value="OGG02523.1"/>
    <property type="molecule type" value="Genomic_DNA"/>
</dbReference>
<accession>A0A1F5YR28</accession>
<dbReference type="STRING" id="1798374.A2Z33_01860"/>
<proteinExistence type="predicted"/>